<feature type="transmembrane region" description="Helical" evidence="6">
    <location>
        <begin position="133"/>
        <end position="151"/>
    </location>
</feature>
<feature type="domain" description="Histidine kinase" evidence="7">
    <location>
        <begin position="294"/>
        <end position="509"/>
    </location>
</feature>
<evidence type="ECO:0000256" key="2">
    <source>
        <dbReference type="ARBA" id="ARBA00012438"/>
    </source>
</evidence>
<keyword evidence="6" id="KW-0812">Transmembrane</keyword>
<dbReference type="EC" id="2.7.13.3" evidence="2"/>
<dbReference type="STRING" id="1224947.SAMN05216480_11464"/>
<dbReference type="InterPro" id="IPR036890">
    <property type="entry name" value="HATPase_C_sf"/>
</dbReference>
<evidence type="ECO:0000313" key="9">
    <source>
        <dbReference type="Proteomes" id="UP000199138"/>
    </source>
</evidence>
<sequence length="522" mass="60235">MVFIKSLNLKLSFFFLQKLAASVIVLIALVNIAAWITGNVGTVNFQYHLNEKATMKVITAVSFLLVGLCHFFTKRRFLYPIFLGGIAIQLLQLCSICIIGLFRPSSPITIFLFLVTFLEMYVQGVHNNTTFSMILNSLVYVITTFTIYYFVLNPTFLGSIPGFKSLSWNTAILFYINSLSSLQRIFRKNIKEVFQYNDDKYNLNPFKYFPVFFGIPIAVIIIVTLLIHVNLIGSKFGIFIILFILNVVTLVSAAIFTKKFVKLFKIILVTQKQVQYKNEKLKEKNRYLEDFASISSHNLKEPIIALNNLIDFREKEEFKDTVPPEEIDQMITTNIKNLSKNIDSINKFLQAIRKGEKGNFIYVSVKESIEEQLGLLKDFSKQINATTTINIRKDTLFPKVYIDSILYNLISNSYKYNDKKRPLSIFIDAYFDNKDYVIIYRDNGIGIDMEKHGDQLFKPNKRFHKTNVPSSGFGLYFTKMHIQKMDGTITAKSTLDVGTEFTLIFKNKKDDTHEKDENSNRR</sequence>
<evidence type="ECO:0000256" key="6">
    <source>
        <dbReference type="SAM" id="Phobius"/>
    </source>
</evidence>
<dbReference type="PANTHER" id="PTHR43304:SF1">
    <property type="entry name" value="PAC DOMAIN-CONTAINING PROTEIN"/>
    <property type="match status" value="1"/>
</dbReference>
<dbReference type="Proteomes" id="UP000199138">
    <property type="component" value="Unassembled WGS sequence"/>
</dbReference>
<keyword evidence="9" id="KW-1185">Reference proteome</keyword>
<dbReference type="Pfam" id="PF02518">
    <property type="entry name" value="HATPase_c"/>
    <property type="match status" value="1"/>
</dbReference>
<proteinExistence type="predicted"/>
<dbReference type="InterPro" id="IPR005467">
    <property type="entry name" value="His_kinase_dom"/>
</dbReference>
<keyword evidence="4" id="KW-0808">Transferase</keyword>
<organism evidence="8 9">
    <name type="scientific">Pustulibacterium marinum</name>
    <dbReference type="NCBI Taxonomy" id="1224947"/>
    <lineage>
        <taxon>Bacteria</taxon>
        <taxon>Pseudomonadati</taxon>
        <taxon>Bacteroidota</taxon>
        <taxon>Flavobacteriia</taxon>
        <taxon>Flavobacteriales</taxon>
        <taxon>Flavobacteriaceae</taxon>
        <taxon>Pustulibacterium</taxon>
    </lineage>
</organism>
<dbReference type="EMBL" id="FPBK01000014">
    <property type="protein sequence ID" value="SFU70248.1"/>
    <property type="molecule type" value="Genomic_DNA"/>
</dbReference>
<keyword evidence="6" id="KW-1133">Transmembrane helix</keyword>
<feature type="transmembrane region" description="Helical" evidence="6">
    <location>
        <begin position="206"/>
        <end position="230"/>
    </location>
</feature>
<keyword evidence="3" id="KW-0597">Phosphoprotein</keyword>
<protein>
    <recommendedName>
        <fullName evidence="2">histidine kinase</fullName>
        <ecNumber evidence="2">2.7.13.3</ecNumber>
    </recommendedName>
</protein>
<evidence type="ECO:0000313" key="8">
    <source>
        <dbReference type="EMBL" id="SFU70248.1"/>
    </source>
</evidence>
<gene>
    <name evidence="8" type="ORF">SAMN05216480_11464</name>
</gene>
<feature type="transmembrane region" description="Helical" evidence="6">
    <location>
        <begin position="236"/>
        <end position="256"/>
    </location>
</feature>
<reference evidence="8 9" key="1">
    <citation type="submission" date="2016-10" db="EMBL/GenBank/DDBJ databases">
        <authorList>
            <person name="de Groot N.N."/>
        </authorList>
    </citation>
    <scope>NUCLEOTIDE SEQUENCE [LARGE SCALE GENOMIC DNA]</scope>
    <source>
        <strain evidence="8 9">CGMCC 1.12333</strain>
    </source>
</reference>
<evidence type="ECO:0000256" key="3">
    <source>
        <dbReference type="ARBA" id="ARBA00022553"/>
    </source>
</evidence>
<dbReference type="RefSeq" id="WP_093026092.1">
    <property type="nucleotide sequence ID" value="NZ_FPBK01000014.1"/>
</dbReference>
<evidence type="ECO:0000259" key="7">
    <source>
        <dbReference type="PROSITE" id="PS50109"/>
    </source>
</evidence>
<accession>A0A1I7IBI1</accession>
<dbReference type="PROSITE" id="PS50109">
    <property type="entry name" value="HIS_KIN"/>
    <property type="match status" value="1"/>
</dbReference>
<dbReference type="OrthoDB" id="1434103at2"/>
<evidence type="ECO:0000256" key="1">
    <source>
        <dbReference type="ARBA" id="ARBA00000085"/>
    </source>
</evidence>
<dbReference type="InterPro" id="IPR052162">
    <property type="entry name" value="Sensor_kinase/Photoreceptor"/>
</dbReference>
<dbReference type="InterPro" id="IPR036097">
    <property type="entry name" value="HisK_dim/P_sf"/>
</dbReference>
<dbReference type="InterPro" id="IPR003594">
    <property type="entry name" value="HATPase_dom"/>
</dbReference>
<keyword evidence="5 8" id="KW-0418">Kinase</keyword>
<evidence type="ECO:0000256" key="5">
    <source>
        <dbReference type="ARBA" id="ARBA00022777"/>
    </source>
</evidence>
<dbReference type="GO" id="GO:0000155">
    <property type="term" value="F:phosphorelay sensor kinase activity"/>
    <property type="evidence" value="ECO:0007669"/>
    <property type="project" value="InterPro"/>
</dbReference>
<dbReference type="AlphaFoldDB" id="A0A1I7IBI1"/>
<evidence type="ECO:0000256" key="4">
    <source>
        <dbReference type="ARBA" id="ARBA00022679"/>
    </source>
</evidence>
<feature type="transmembrane region" description="Helical" evidence="6">
    <location>
        <begin position="12"/>
        <end position="33"/>
    </location>
</feature>
<comment type="catalytic activity">
    <reaction evidence="1">
        <text>ATP + protein L-histidine = ADP + protein N-phospho-L-histidine.</text>
        <dbReference type="EC" id="2.7.13.3"/>
    </reaction>
</comment>
<dbReference type="Gene3D" id="3.30.565.10">
    <property type="entry name" value="Histidine kinase-like ATPase, C-terminal domain"/>
    <property type="match status" value="1"/>
</dbReference>
<name>A0A1I7IBI1_9FLAO</name>
<dbReference type="SMART" id="SM00387">
    <property type="entry name" value="HATPase_c"/>
    <property type="match status" value="1"/>
</dbReference>
<feature type="transmembrane region" description="Helical" evidence="6">
    <location>
        <begin position="53"/>
        <end position="72"/>
    </location>
</feature>
<dbReference type="PANTHER" id="PTHR43304">
    <property type="entry name" value="PHYTOCHROME-LIKE PROTEIN CPH1"/>
    <property type="match status" value="1"/>
</dbReference>
<dbReference type="SUPFAM" id="SSF55874">
    <property type="entry name" value="ATPase domain of HSP90 chaperone/DNA topoisomerase II/histidine kinase"/>
    <property type="match status" value="1"/>
</dbReference>
<feature type="transmembrane region" description="Helical" evidence="6">
    <location>
        <begin position="79"/>
        <end position="102"/>
    </location>
</feature>
<keyword evidence="6" id="KW-0472">Membrane</keyword>
<dbReference type="SUPFAM" id="SSF47384">
    <property type="entry name" value="Homodimeric domain of signal transducing histidine kinase"/>
    <property type="match status" value="1"/>
</dbReference>
<feature type="transmembrane region" description="Helical" evidence="6">
    <location>
        <begin position="108"/>
        <end position="126"/>
    </location>
</feature>